<protein>
    <recommendedName>
        <fullName evidence="2">R3H domain-containing protein</fullName>
    </recommendedName>
</protein>
<dbReference type="AlphaFoldDB" id="A0A0B7B4I0"/>
<proteinExistence type="predicted"/>
<evidence type="ECO:0008006" key="2">
    <source>
        <dbReference type="Google" id="ProtNLM"/>
    </source>
</evidence>
<dbReference type="EMBL" id="HACG01040135">
    <property type="protein sequence ID" value="CEK87000.1"/>
    <property type="molecule type" value="Transcribed_RNA"/>
</dbReference>
<name>A0A0B7B4I0_9EUPU</name>
<evidence type="ECO:0000313" key="1">
    <source>
        <dbReference type="EMBL" id="CEK87000.1"/>
    </source>
</evidence>
<organism evidence="1">
    <name type="scientific">Arion vulgaris</name>
    <dbReference type="NCBI Taxonomy" id="1028688"/>
    <lineage>
        <taxon>Eukaryota</taxon>
        <taxon>Metazoa</taxon>
        <taxon>Spiralia</taxon>
        <taxon>Lophotrochozoa</taxon>
        <taxon>Mollusca</taxon>
        <taxon>Gastropoda</taxon>
        <taxon>Heterobranchia</taxon>
        <taxon>Euthyneura</taxon>
        <taxon>Panpulmonata</taxon>
        <taxon>Eupulmonata</taxon>
        <taxon>Stylommatophora</taxon>
        <taxon>Helicina</taxon>
        <taxon>Arionoidea</taxon>
        <taxon>Arionidae</taxon>
        <taxon>Arion</taxon>
    </lineage>
</organism>
<gene>
    <name evidence="1" type="primary">ORF156782</name>
</gene>
<accession>A0A0B7B4I0</accession>
<sequence length="59" mass="7099">MTELQVTAEDRKTLHELAEGICLNLGLKRHKRERERKRCVNINYLKCLELWSWSVLFKV</sequence>
<reference evidence="1" key="1">
    <citation type="submission" date="2014-12" db="EMBL/GenBank/DDBJ databases">
        <title>Insight into the proteome of Arion vulgaris.</title>
        <authorList>
            <person name="Aradska J."/>
            <person name="Bulat T."/>
            <person name="Smidak R."/>
            <person name="Sarate P."/>
            <person name="Gangsoo J."/>
            <person name="Sialana F."/>
            <person name="Bilban M."/>
            <person name="Lubec G."/>
        </authorList>
    </citation>
    <scope>NUCLEOTIDE SEQUENCE</scope>
    <source>
        <tissue evidence="1">Skin</tissue>
    </source>
</reference>